<gene>
    <name evidence="1" type="ORF">FME351_LOCUS20046</name>
</gene>
<proteinExistence type="predicted"/>
<sequence>MAFNDVKIETFFVHDDEHFFPNNNHLPVIVYRQVFDGKSVSASSWEQLFKQNHFGKSWHDGIFSYHHYHSTAHEALGCYGGRAQIRLAHKNMEQDNAFSVVGAYDTDGKDYDMNYGQNAEERSKAEENIKQVKVPRIDPVVGDNGGVIQHWKNGCYHRET</sequence>
<dbReference type="Proteomes" id="UP000663869">
    <property type="component" value="Unassembled WGS sequence"/>
</dbReference>
<dbReference type="PANTHER" id="PTHR36448:SF2">
    <property type="entry name" value="CUPIN TYPE-1 DOMAIN-CONTAINING PROTEIN"/>
    <property type="match status" value="1"/>
</dbReference>
<dbReference type="CDD" id="cd02219">
    <property type="entry name" value="cupin_YjlB-like"/>
    <property type="match status" value="1"/>
</dbReference>
<evidence type="ECO:0000313" key="1">
    <source>
        <dbReference type="EMBL" id="CAF3562773.1"/>
    </source>
</evidence>
<dbReference type="AlphaFoldDB" id="A0A818KYA4"/>
<dbReference type="PANTHER" id="PTHR36448">
    <property type="entry name" value="BLR7373 PROTEIN"/>
    <property type="match status" value="1"/>
</dbReference>
<comment type="caution">
    <text evidence="1">The sequence shown here is derived from an EMBL/GenBank/DDBJ whole genome shotgun (WGS) entry which is preliminary data.</text>
</comment>
<protein>
    <submittedName>
        <fullName evidence="1">Uncharacterized protein</fullName>
    </submittedName>
</protein>
<dbReference type="InterPro" id="IPR047121">
    <property type="entry name" value="YjiB-like"/>
</dbReference>
<name>A0A818KYA4_9BILA</name>
<evidence type="ECO:0000313" key="2">
    <source>
        <dbReference type="Proteomes" id="UP000663869"/>
    </source>
</evidence>
<organism evidence="1 2">
    <name type="scientific">Rotaria socialis</name>
    <dbReference type="NCBI Taxonomy" id="392032"/>
    <lineage>
        <taxon>Eukaryota</taxon>
        <taxon>Metazoa</taxon>
        <taxon>Spiralia</taxon>
        <taxon>Gnathifera</taxon>
        <taxon>Rotifera</taxon>
        <taxon>Eurotatoria</taxon>
        <taxon>Bdelloidea</taxon>
        <taxon>Philodinida</taxon>
        <taxon>Philodinidae</taxon>
        <taxon>Rotaria</taxon>
    </lineage>
</organism>
<reference evidence="1" key="1">
    <citation type="submission" date="2021-02" db="EMBL/GenBank/DDBJ databases">
        <authorList>
            <person name="Nowell W R."/>
        </authorList>
    </citation>
    <scope>NUCLEOTIDE SEQUENCE</scope>
</reference>
<accession>A0A818KYA4</accession>
<dbReference type="EMBL" id="CAJNYU010002545">
    <property type="protein sequence ID" value="CAF3562773.1"/>
    <property type="molecule type" value="Genomic_DNA"/>
</dbReference>